<proteinExistence type="inferred from homology"/>
<keyword evidence="4 10" id="KW-0808">Transferase</keyword>
<evidence type="ECO:0000256" key="2">
    <source>
        <dbReference type="ARBA" id="ARBA00008361"/>
    </source>
</evidence>
<sequence>MAGPVVHPEDYYTPTTKPNRPVPFWKKPQVYTIVVILCITSYFLGAWQHNGAATTTTTTSNLEATNIQCNPVVETTIKSPALDFTAHHKAEDVPVSKEVTKTYPACDIKLSEYTPCQDQKRSLKFSRDRLIYRERHCPEKRELLKCRVPAPFGYRAPFKWPVSRDLAWYANVPHKELTVEKAIQNWIRFEGERFRFPGGGTMFPNGADAYIDDIGKLINLKDGSIRTAIDTGCGVASWGAYLMSRDILPLSFAPRDTHEAQVQFALERGVPALIGVMSSTRLPYPSRAFDIAHCSRCLIPWGQNDGAYLIEVDRVLRPGGYWILSGPPINWQKHWKGWERTKEDLNAEQTGIENVAKSLCWNKFIEKGDIAIWQKPLNHMECKLNKKISQNPPFCPAQNPDEACQLGQAGRYRNLLDMNAHLGGFAAALIKEPLWVMNVVPVEANVNTLGVVFERGLIGTYQSWCEAMSTYPRTYDLLHADSVFTLYKDRCEMEDIVLEMDRILRPEGSIIVRDDVDILVKVKAIADGMDWESRIVDHEDGPLEREKLLFAVKRYWTAPAVPDEQIN</sequence>
<evidence type="ECO:0000256" key="4">
    <source>
        <dbReference type="ARBA" id="ARBA00022679"/>
    </source>
</evidence>
<keyword evidence="7" id="KW-1133">Transmembrane helix</keyword>
<dbReference type="PANTHER" id="PTHR10108">
    <property type="entry name" value="SAM-DEPENDENT METHYLTRANSFERASE"/>
    <property type="match status" value="1"/>
</dbReference>
<dbReference type="STRING" id="79200.A0A164YT07"/>
<keyword evidence="9 10" id="KW-0325">Glycoprotein</keyword>
<keyword evidence="6 10" id="KW-0735">Signal-anchor</keyword>
<dbReference type="Gene3D" id="3.40.50.150">
    <property type="entry name" value="Vaccinia Virus protein VP39"/>
    <property type="match status" value="1"/>
</dbReference>
<dbReference type="SUPFAM" id="SSF53335">
    <property type="entry name" value="S-adenosyl-L-methionine-dependent methyltransferases"/>
    <property type="match status" value="2"/>
</dbReference>
<dbReference type="InterPro" id="IPR029063">
    <property type="entry name" value="SAM-dependent_MTases_sf"/>
</dbReference>
<dbReference type="GO" id="GO:0005789">
    <property type="term" value="C:endoplasmic reticulum membrane"/>
    <property type="evidence" value="ECO:0007669"/>
    <property type="project" value="UniProtKB-SubCell"/>
</dbReference>
<dbReference type="GO" id="GO:0032259">
    <property type="term" value="P:methylation"/>
    <property type="evidence" value="ECO:0007669"/>
    <property type="project" value="UniProtKB-KW"/>
</dbReference>
<dbReference type="AlphaFoldDB" id="A0A164YT07"/>
<evidence type="ECO:0000313" key="11">
    <source>
        <dbReference type="EMBL" id="KZM94934.1"/>
    </source>
</evidence>
<dbReference type="PANTHER" id="PTHR10108:SF1049">
    <property type="entry name" value="METHYLTRANSFERASE"/>
    <property type="match status" value="1"/>
</dbReference>
<evidence type="ECO:0000256" key="9">
    <source>
        <dbReference type="ARBA" id="ARBA00023180"/>
    </source>
</evidence>
<evidence type="ECO:0000256" key="5">
    <source>
        <dbReference type="ARBA" id="ARBA00022692"/>
    </source>
</evidence>
<dbReference type="InterPro" id="IPR004159">
    <property type="entry name" value="Put_SAM_MeTrfase"/>
</dbReference>
<evidence type="ECO:0000256" key="1">
    <source>
        <dbReference type="ARBA" id="ARBA00004648"/>
    </source>
</evidence>
<dbReference type="FunFam" id="3.40.50.150:FF:000123">
    <property type="entry name" value="Putative methyltransferase PMT15"/>
    <property type="match status" value="1"/>
</dbReference>
<comment type="subcellular location">
    <subcellularLocation>
        <location evidence="1">Endoplasmic reticulum membrane</location>
        <topology evidence="1">Single-pass type II membrane protein</topology>
    </subcellularLocation>
    <subcellularLocation>
        <location evidence="10">Membrane</location>
        <topology evidence="10">Single-pass type II membrane protein</topology>
    </subcellularLocation>
</comment>
<keyword evidence="5" id="KW-0812">Transmembrane</keyword>
<evidence type="ECO:0000256" key="8">
    <source>
        <dbReference type="ARBA" id="ARBA00023136"/>
    </source>
</evidence>
<reference evidence="11" key="1">
    <citation type="journal article" date="2016" name="Nat. Genet.">
        <title>A high-quality carrot genome assembly provides new insights into carotenoid accumulation and asterid genome evolution.</title>
        <authorList>
            <person name="Iorizzo M."/>
            <person name="Ellison S."/>
            <person name="Senalik D."/>
            <person name="Zeng P."/>
            <person name="Satapoomin P."/>
            <person name="Huang J."/>
            <person name="Bowman M."/>
            <person name="Iovene M."/>
            <person name="Sanseverino W."/>
            <person name="Cavagnaro P."/>
            <person name="Yildiz M."/>
            <person name="Macko-Podgorni A."/>
            <person name="Moranska E."/>
            <person name="Grzebelus E."/>
            <person name="Grzebelus D."/>
            <person name="Ashrafi H."/>
            <person name="Zheng Z."/>
            <person name="Cheng S."/>
            <person name="Spooner D."/>
            <person name="Van Deynze A."/>
            <person name="Simon P."/>
        </authorList>
    </citation>
    <scope>NUCLEOTIDE SEQUENCE [LARGE SCALE GENOMIC DNA]</scope>
    <source>
        <tissue evidence="11">Leaf</tissue>
    </source>
</reference>
<dbReference type="Pfam" id="PF03141">
    <property type="entry name" value="Methyltransf_29"/>
    <property type="match status" value="2"/>
</dbReference>
<keyword evidence="3 10" id="KW-0489">Methyltransferase</keyword>
<protein>
    <recommendedName>
        <fullName evidence="10">Methyltransferase</fullName>
        <ecNumber evidence="10">2.1.1.-</ecNumber>
    </recommendedName>
</protein>
<accession>A0A164YT07</accession>
<dbReference type="Gramene" id="KZM94934">
    <property type="protein sequence ID" value="KZM94934"/>
    <property type="gene ID" value="DCAR_018176"/>
</dbReference>
<evidence type="ECO:0000256" key="7">
    <source>
        <dbReference type="ARBA" id="ARBA00022989"/>
    </source>
</evidence>
<gene>
    <name evidence="11" type="ORF">DCAR_018176</name>
</gene>
<name>A0A164YT07_DAUCS</name>
<dbReference type="GO" id="GO:0005802">
    <property type="term" value="C:trans-Golgi network"/>
    <property type="evidence" value="ECO:0007669"/>
    <property type="project" value="TreeGrafter"/>
</dbReference>
<keyword evidence="8" id="KW-0472">Membrane</keyword>
<dbReference type="GO" id="GO:0008168">
    <property type="term" value="F:methyltransferase activity"/>
    <property type="evidence" value="ECO:0007669"/>
    <property type="project" value="UniProtKB-UniRule"/>
</dbReference>
<evidence type="ECO:0000256" key="3">
    <source>
        <dbReference type="ARBA" id="ARBA00022603"/>
    </source>
</evidence>
<evidence type="ECO:0000256" key="10">
    <source>
        <dbReference type="RuleBase" id="RU366043"/>
    </source>
</evidence>
<dbReference type="EMBL" id="LNRQ01000005">
    <property type="protein sequence ID" value="KZM94934.1"/>
    <property type="molecule type" value="Genomic_DNA"/>
</dbReference>
<comment type="similarity">
    <text evidence="2 10">Belongs to the methyltransferase superfamily.</text>
</comment>
<evidence type="ECO:0000256" key="6">
    <source>
        <dbReference type="ARBA" id="ARBA00022968"/>
    </source>
</evidence>
<organism evidence="11">
    <name type="scientific">Daucus carota subsp. sativus</name>
    <name type="common">Carrot</name>
    <dbReference type="NCBI Taxonomy" id="79200"/>
    <lineage>
        <taxon>Eukaryota</taxon>
        <taxon>Viridiplantae</taxon>
        <taxon>Streptophyta</taxon>
        <taxon>Embryophyta</taxon>
        <taxon>Tracheophyta</taxon>
        <taxon>Spermatophyta</taxon>
        <taxon>Magnoliopsida</taxon>
        <taxon>eudicotyledons</taxon>
        <taxon>Gunneridae</taxon>
        <taxon>Pentapetalae</taxon>
        <taxon>asterids</taxon>
        <taxon>campanulids</taxon>
        <taxon>Apiales</taxon>
        <taxon>Apiaceae</taxon>
        <taxon>Apioideae</taxon>
        <taxon>Scandiceae</taxon>
        <taxon>Daucinae</taxon>
        <taxon>Daucus</taxon>
        <taxon>Daucus sect. Daucus</taxon>
    </lineage>
</organism>
<dbReference type="EC" id="2.1.1.-" evidence="10"/>
<dbReference type="GO" id="GO:0005768">
    <property type="term" value="C:endosome"/>
    <property type="evidence" value="ECO:0007669"/>
    <property type="project" value="TreeGrafter"/>
</dbReference>
<dbReference type="OMA" id="CKKTNLY"/>
<comment type="caution">
    <text evidence="11">The sequence shown here is derived from an EMBL/GenBank/DDBJ whole genome shotgun (WGS) entry which is preliminary data.</text>
</comment>